<dbReference type="CDD" id="cd01734">
    <property type="entry name" value="YlxS_C"/>
    <property type="match status" value="1"/>
</dbReference>
<comment type="subcellular location">
    <subcellularLocation>
        <location evidence="3">Cytoplasm</location>
    </subcellularLocation>
</comment>
<proteinExistence type="inferred from homology"/>
<comment type="caution">
    <text evidence="6">The sequence shown here is derived from an EMBL/GenBank/DDBJ whole genome shotgun (WGS) entry which is preliminary data.</text>
</comment>
<feature type="domain" description="Ribosome maturation factor RimP N-terminal" evidence="4">
    <location>
        <begin position="11"/>
        <end position="84"/>
    </location>
</feature>
<dbReference type="InterPro" id="IPR036847">
    <property type="entry name" value="RimP_C_sf"/>
</dbReference>
<dbReference type="Pfam" id="PF02576">
    <property type="entry name" value="RimP_N"/>
    <property type="match status" value="1"/>
</dbReference>
<evidence type="ECO:0000256" key="1">
    <source>
        <dbReference type="ARBA" id="ARBA00022490"/>
    </source>
</evidence>
<dbReference type="AlphaFoldDB" id="A0A520MHP3"/>
<name>A0A520MHP3_9GAMM</name>
<comment type="similarity">
    <text evidence="3">Belongs to the RimP family.</text>
</comment>
<evidence type="ECO:0000259" key="4">
    <source>
        <dbReference type="Pfam" id="PF02576"/>
    </source>
</evidence>
<evidence type="ECO:0000259" key="5">
    <source>
        <dbReference type="Pfam" id="PF17384"/>
    </source>
</evidence>
<dbReference type="SUPFAM" id="SSF75420">
    <property type="entry name" value="YhbC-like, N-terminal domain"/>
    <property type="match status" value="1"/>
</dbReference>
<dbReference type="GO" id="GO:0006412">
    <property type="term" value="P:translation"/>
    <property type="evidence" value="ECO:0007669"/>
    <property type="project" value="TreeGrafter"/>
</dbReference>
<keyword evidence="2 3" id="KW-0690">Ribosome biogenesis</keyword>
<dbReference type="NCBIfam" id="NF000927">
    <property type="entry name" value="PRK00092.1-1"/>
    <property type="match status" value="1"/>
</dbReference>
<dbReference type="FunFam" id="3.30.300.70:FF:000001">
    <property type="entry name" value="Ribosome maturation factor RimP"/>
    <property type="match status" value="1"/>
</dbReference>
<organism evidence="6 7">
    <name type="scientific">SAR92 clade bacterium</name>
    <dbReference type="NCBI Taxonomy" id="2315479"/>
    <lineage>
        <taxon>Bacteria</taxon>
        <taxon>Pseudomonadati</taxon>
        <taxon>Pseudomonadota</taxon>
        <taxon>Gammaproteobacteria</taxon>
        <taxon>Cellvibrionales</taxon>
        <taxon>Porticoccaceae</taxon>
        <taxon>SAR92 clade</taxon>
    </lineage>
</organism>
<comment type="function">
    <text evidence="3">Required for maturation of 30S ribosomal subunits.</text>
</comment>
<evidence type="ECO:0000313" key="6">
    <source>
        <dbReference type="EMBL" id="RZO20730.1"/>
    </source>
</evidence>
<evidence type="ECO:0000256" key="3">
    <source>
        <dbReference type="HAMAP-Rule" id="MF_01077"/>
    </source>
</evidence>
<dbReference type="GO" id="GO:0000028">
    <property type="term" value="P:ribosomal small subunit assembly"/>
    <property type="evidence" value="ECO:0007669"/>
    <property type="project" value="TreeGrafter"/>
</dbReference>
<dbReference type="PANTHER" id="PTHR33867:SF1">
    <property type="entry name" value="RIBOSOME MATURATION FACTOR RIMP"/>
    <property type="match status" value="1"/>
</dbReference>
<dbReference type="HAMAP" id="MF_01077">
    <property type="entry name" value="RimP"/>
    <property type="match status" value="1"/>
</dbReference>
<gene>
    <name evidence="3 6" type="primary">rimP</name>
    <name evidence="6" type="ORF">EVB03_03190</name>
</gene>
<dbReference type="InterPro" id="IPR003728">
    <property type="entry name" value="Ribosome_maturation_RimP"/>
</dbReference>
<dbReference type="Pfam" id="PF17384">
    <property type="entry name" value="DUF150_C"/>
    <property type="match status" value="1"/>
</dbReference>
<dbReference type="Gene3D" id="3.30.300.70">
    <property type="entry name" value="RimP-like superfamily, N-terminal"/>
    <property type="match status" value="1"/>
</dbReference>
<evidence type="ECO:0000313" key="7">
    <source>
        <dbReference type="Proteomes" id="UP000315889"/>
    </source>
</evidence>
<sequence>MAVADSRIRQLLQPVVEALGCELWGVDLQTGAKTKLLRIYIDKDNDLVGIEDCERVSRQASSILDVEDVINGEYILEVSSPGMDRPLYEIGQYEKYVGEDISLRLRFPYEGRRNFKGRLTGVDGDEIILVVTDHEYLFPVEGIEKANVVPRF</sequence>
<dbReference type="GO" id="GO:0005829">
    <property type="term" value="C:cytosol"/>
    <property type="evidence" value="ECO:0007669"/>
    <property type="project" value="TreeGrafter"/>
</dbReference>
<evidence type="ECO:0000256" key="2">
    <source>
        <dbReference type="ARBA" id="ARBA00022517"/>
    </source>
</evidence>
<dbReference type="Proteomes" id="UP000315889">
    <property type="component" value="Unassembled WGS sequence"/>
</dbReference>
<keyword evidence="1 3" id="KW-0963">Cytoplasm</keyword>
<dbReference type="EMBL" id="SHBP01000003">
    <property type="protein sequence ID" value="RZO20730.1"/>
    <property type="molecule type" value="Genomic_DNA"/>
</dbReference>
<dbReference type="InterPro" id="IPR028998">
    <property type="entry name" value="RimP_C"/>
</dbReference>
<dbReference type="InterPro" id="IPR035956">
    <property type="entry name" value="RimP_N_sf"/>
</dbReference>
<dbReference type="PANTHER" id="PTHR33867">
    <property type="entry name" value="RIBOSOME MATURATION FACTOR RIMP"/>
    <property type="match status" value="1"/>
</dbReference>
<protein>
    <recommendedName>
        <fullName evidence="3">Ribosome maturation factor RimP</fullName>
    </recommendedName>
</protein>
<reference evidence="6 7" key="1">
    <citation type="submission" date="2019-02" db="EMBL/GenBank/DDBJ databases">
        <title>Prokaryotic population dynamics and viral predation in marine succession experiment using metagenomics: the confinement effect.</title>
        <authorList>
            <person name="Haro-Moreno J.M."/>
            <person name="Rodriguez-Valera F."/>
            <person name="Lopez-Perez M."/>
        </authorList>
    </citation>
    <scope>NUCLEOTIDE SEQUENCE [LARGE SCALE GENOMIC DNA]</scope>
    <source>
        <strain evidence="6">MED-G170</strain>
    </source>
</reference>
<dbReference type="InterPro" id="IPR028989">
    <property type="entry name" value="RimP_N"/>
</dbReference>
<feature type="domain" description="Ribosome maturation factor RimP C-terminal" evidence="5">
    <location>
        <begin position="92"/>
        <end position="152"/>
    </location>
</feature>
<dbReference type="SUPFAM" id="SSF74942">
    <property type="entry name" value="YhbC-like, C-terminal domain"/>
    <property type="match status" value="1"/>
</dbReference>
<dbReference type="Gene3D" id="2.30.30.180">
    <property type="entry name" value="Ribosome maturation factor RimP, C-terminal domain"/>
    <property type="match status" value="1"/>
</dbReference>
<accession>A0A520MHP3</accession>